<feature type="compositionally biased region" description="Basic and acidic residues" evidence="1">
    <location>
        <begin position="130"/>
        <end position="145"/>
    </location>
</feature>
<feature type="compositionally biased region" description="Basic and acidic residues" evidence="1">
    <location>
        <begin position="177"/>
        <end position="202"/>
    </location>
</feature>
<evidence type="ECO:0000313" key="4">
    <source>
        <dbReference type="Proteomes" id="UP000002320"/>
    </source>
</evidence>
<accession>B0XKA2</accession>
<sequence length="254" mass="28322">MSSDNGLAAKREKTTALRKKKTKPNENNPKVVTRVGESPPKEQPVEGGAEEKKDYISVQVLKQAEAAKTEKKKFRCNDDAGRSDRTGAQDPAGRGRNQEAKEPLHYKASADRSCHQGRDDLQPAVQQRTGTREHDQRARRNDQRQEPGQQDQPDASGASGDRRKLRMYNLLEICTWKGEDAKSQESTELADRNGKESGKKVAAENGARRWLLRNGEKKDPAKDEDPSQKESEPDALAEDIKKPEDEAAPKEEVA</sequence>
<protein>
    <submittedName>
        <fullName evidence="2 3">Uncharacterized protein</fullName>
    </submittedName>
</protein>
<reference evidence="2" key="1">
    <citation type="submission" date="2007-03" db="EMBL/GenBank/DDBJ databases">
        <title>Annotation of Culex pipiens quinquefasciatus.</title>
        <authorList>
            <consortium name="The Broad Institute Genome Sequencing Platform"/>
            <person name="Atkinson P.W."/>
            <person name="Hemingway J."/>
            <person name="Christensen B.M."/>
            <person name="Higgs S."/>
            <person name="Kodira C."/>
            <person name="Hannick L."/>
            <person name="Megy K."/>
            <person name="O'Leary S."/>
            <person name="Pearson M."/>
            <person name="Haas B.J."/>
            <person name="Mauceli E."/>
            <person name="Wortman J.R."/>
            <person name="Lee N.H."/>
            <person name="Guigo R."/>
            <person name="Stanke M."/>
            <person name="Alvarado L."/>
            <person name="Amedeo P."/>
            <person name="Antoine C.H."/>
            <person name="Arensburger P."/>
            <person name="Bidwell S.L."/>
            <person name="Crawford M."/>
            <person name="Camaro F."/>
            <person name="Devon K."/>
            <person name="Engels R."/>
            <person name="Hammond M."/>
            <person name="Howarth C."/>
            <person name="Koehrsen M."/>
            <person name="Lawson D."/>
            <person name="Montgomery P."/>
            <person name="Nene V."/>
            <person name="Nusbaum C."/>
            <person name="Puiu D."/>
            <person name="Romero-Severson J."/>
            <person name="Severson D.W."/>
            <person name="Shumway M."/>
            <person name="Sisk P."/>
            <person name="Stolte C."/>
            <person name="Zeng Q."/>
            <person name="Eisenstadt E."/>
            <person name="Fraser-Liggett C."/>
            <person name="Strausberg R."/>
            <person name="Galagan J."/>
            <person name="Birren B."/>
            <person name="Collins F.H."/>
        </authorList>
    </citation>
    <scope>NUCLEOTIDE SEQUENCE [LARGE SCALE GENOMIC DNA]</scope>
    <source>
        <strain evidence="2">JHB</strain>
    </source>
</reference>
<reference evidence="3" key="2">
    <citation type="submission" date="2021-02" db="UniProtKB">
        <authorList>
            <consortium name="EnsemblMetazoa"/>
        </authorList>
    </citation>
    <scope>IDENTIFICATION</scope>
    <source>
        <strain evidence="3">JHB</strain>
    </source>
</reference>
<dbReference type="EMBL" id="DS233761">
    <property type="protein sequence ID" value="EDS31482.1"/>
    <property type="molecule type" value="Genomic_DNA"/>
</dbReference>
<dbReference type="VEuPathDB" id="VectorBase:CPIJ019837"/>
<keyword evidence="4" id="KW-1185">Reference proteome</keyword>
<feature type="compositionally biased region" description="Basic and acidic residues" evidence="1">
    <location>
        <begin position="96"/>
        <end position="121"/>
    </location>
</feature>
<dbReference type="HOGENOM" id="CLU_1095196_0_0_1"/>
<dbReference type="AlphaFoldDB" id="B0XKA2"/>
<dbReference type="Proteomes" id="UP000002320">
    <property type="component" value="Unassembled WGS sequence"/>
</dbReference>
<feature type="compositionally biased region" description="Basic and acidic residues" evidence="1">
    <location>
        <begin position="65"/>
        <end position="87"/>
    </location>
</feature>
<evidence type="ECO:0000313" key="2">
    <source>
        <dbReference type="EMBL" id="EDS31482.1"/>
    </source>
</evidence>
<feature type="region of interest" description="Disordered" evidence="1">
    <location>
        <begin position="1"/>
        <end position="254"/>
    </location>
</feature>
<name>B0XKA2_CULQU</name>
<gene>
    <name evidence="3" type="primary">6054102</name>
    <name evidence="2" type="ORF">CpipJ_CPIJ019837</name>
</gene>
<feature type="compositionally biased region" description="Basic and acidic residues" evidence="1">
    <location>
        <begin position="214"/>
        <end position="254"/>
    </location>
</feature>
<organism>
    <name type="scientific">Culex quinquefasciatus</name>
    <name type="common">Southern house mosquito</name>
    <name type="synonym">Culex pungens</name>
    <dbReference type="NCBI Taxonomy" id="7176"/>
    <lineage>
        <taxon>Eukaryota</taxon>
        <taxon>Metazoa</taxon>
        <taxon>Ecdysozoa</taxon>
        <taxon>Arthropoda</taxon>
        <taxon>Hexapoda</taxon>
        <taxon>Insecta</taxon>
        <taxon>Pterygota</taxon>
        <taxon>Neoptera</taxon>
        <taxon>Endopterygota</taxon>
        <taxon>Diptera</taxon>
        <taxon>Nematocera</taxon>
        <taxon>Culicoidea</taxon>
        <taxon>Culicidae</taxon>
        <taxon>Culicinae</taxon>
        <taxon>Culicini</taxon>
        <taxon>Culex</taxon>
        <taxon>Culex</taxon>
    </lineage>
</organism>
<evidence type="ECO:0000313" key="3">
    <source>
        <dbReference type="EnsemblMetazoa" id="CPIJ019837-PA"/>
    </source>
</evidence>
<dbReference type="EnsemblMetazoa" id="CPIJ019837-RA">
    <property type="protein sequence ID" value="CPIJ019837-PA"/>
    <property type="gene ID" value="CPIJ019837"/>
</dbReference>
<feature type="compositionally biased region" description="Basic and acidic residues" evidence="1">
    <location>
        <begin position="39"/>
        <end position="55"/>
    </location>
</feature>
<evidence type="ECO:0000256" key="1">
    <source>
        <dbReference type="SAM" id="MobiDB-lite"/>
    </source>
</evidence>
<dbReference type="KEGG" id="cqu:CpipJ_CPIJ019837"/>
<dbReference type="InParanoid" id="B0XKA2"/>
<proteinExistence type="predicted"/>